<dbReference type="OrthoDB" id="2087700at2"/>
<dbReference type="GO" id="GO:0006281">
    <property type="term" value="P:DNA repair"/>
    <property type="evidence" value="ECO:0007669"/>
    <property type="project" value="InterPro"/>
</dbReference>
<reference evidence="1 2" key="1">
    <citation type="submission" date="2016-02" db="EMBL/GenBank/DDBJ databases">
        <title>Comparison of Clostridium stercorarium subspecies using comparative genomics and transcriptomics.</title>
        <authorList>
            <person name="Schellenberg J."/>
            <person name="Thallinger G."/>
            <person name="Levin D.B."/>
            <person name="Zhang X."/>
            <person name="Alvare G."/>
            <person name="Fristensky B."/>
            <person name="Sparling R."/>
        </authorList>
    </citation>
    <scope>NUCLEOTIDE SEQUENCE [LARGE SCALE GENOMIC DNA]</scope>
    <source>
        <strain evidence="1 2">DSM 2910</strain>
    </source>
</reference>
<evidence type="ECO:0000313" key="1">
    <source>
        <dbReference type="EMBL" id="ANW97707.1"/>
    </source>
</evidence>
<dbReference type="Gene3D" id="3.30.1330.70">
    <property type="entry name" value="Holliday junction resolvase RusA"/>
    <property type="match status" value="1"/>
</dbReference>
<proteinExistence type="predicted"/>
<gene>
    <name evidence="1" type="ORF">CSTERTH_01000</name>
</gene>
<sequence length="130" mass="15051">MIFEIPGRLPGLNDIVAAAKEHFGSYAKMKERYTTEIAWLAKKLPSYEKVALVITWYEPDHRRDPDNIMAGQKFILDGLVQAGVLPGDSQKYIQGITHRFKVDKLNPRVEVEILDIKENPEWNNEQEIWD</sequence>
<dbReference type="GO" id="GO:0000287">
    <property type="term" value="F:magnesium ion binding"/>
    <property type="evidence" value="ECO:0007669"/>
    <property type="project" value="InterPro"/>
</dbReference>
<organism evidence="1 2">
    <name type="scientific">Thermoclostridium stercorarium subsp. thermolacticum DSM 2910</name>
    <dbReference type="NCBI Taxonomy" id="1121336"/>
    <lineage>
        <taxon>Bacteria</taxon>
        <taxon>Bacillati</taxon>
        <taxon>Bacillota</taxon>
        <taxon>Clostridia</taxon>
        <taxon>Eubacteriales</taxon>
        <taxon>Oscillospiraceae</taxon>
        <taxon>Thermoclostridium</taxon>
    </lineage>
</organism>
<dbReference type="RefSeq" id="WP_065821251.1">
    <property type="nucleotide sequence ID" value="NZ_CP014672.1"/>
</dbReference>
<accession>A0A1B1YAA9</accession>
<dbReference type="InterPro" id="IPR036614">
    <property type="entry name" value="RusA-like_sf"/>
</dbReference>
<dbReference type="GO" id="GO:0006310">
    <property type="term" value="P:DNA recombination"/>
    <property type="evidence" value="ECO:0007669"/>
    <property type="project" value="InterPro"/>
</dbReference>
<dbReference type="Proteomes" id="UP000092971">
    <property type="component" value="Chromosome"/>
</dbReference>
<dbReference type="SUPFAM" id="SSF103084">
    <property type="entry name" value="Holliday junction resolvase RusA"/>
    <property type="match status" value="1"/>
</dbReference>
<evidence type="ECO:0000313" key="2">
    <source>
        <dbReference type="Proteomes" id="UP000092971"/>
    </source>
</evidence>
<dbReference type="AlphaFoldDB" id="A0A1B1YAA9"/>
<protein>
    <submittedName>
        <fullName evidence="1">Uncharacterized protein</fullName>
    </submittedName>
</protein>
<name>A0A1B1YAA9_THEST</name>
<dbReference type="EMBL" id="CP014672">
    <property type="protein sequence ID" value="ANW97707.1"/>
    <property type="molecule type" value="Genomic_DNA"/>
</dbReference>